<dbReference type="Proteomes" id="UP001634394">
    <property type="component" value="Unassembled WGS sequence"/>
</dbReference>
<accession>A0ABD3TI13</accession>
<proteinExistence type="predicted"/>
<dbReference type="InterPro" id="IPR029069">
    <property type="entry name" value="HotDog_dom_sf"/>
</dbReference>
<sequence>MQFVMAKVKTNTQVITEYQPDRLIKFRVNEAGSSGEVIFPGLWYTDFDRKIGGKWTLWSITKTFEAVRYALFFNGFIKYYTLRDENHSIFMVGSLYEMFPAIHKLNAKKHWGPLYPIRASMCVSHVGDTSLTLDIVLFDCTTEEKLASCLTKFVYVDLLTRKPGQLPSWMYMMTKNVDESSPRTMSKPQQLNIPSDCFQFKVFAVFSDTDSNEHVNHSTYVRWCSDAASVAATTGNYSNFKMDIGSYSLEILEGYYIGELVVGDEAVVNTWQDENDYRKLYFAITKDSRRIFNAQFVYLNDIPSANIPGFKSKV</sequence>
<gene>
    <name evidence="2" type="ORF">ACJMK2_022094</name>
</gene>
<protein>
    <recommendedName>
        <fullName evidence="1">Acyl-ACP thioesterase-like C-terminal domain-containing protein</fullName>
    </recommendedName>
</protein>
<name>A0ABD3TI13_SINWO</name>
<dbReference type="PANTHER" id="PTHR34487:SF1">
    <property type="entry name" value="ACYL-ACP THIOESTERASE"/>
    <property type="match status" value="1"/>
</dbReference>
<reference evidence="2 3" key="1">
    <citation type="submission" date="2024-11" db="EMBL/GenBank/DDBJ databases">
        <title>Chromosome-level genome assembly of the freshwater bivalve Anodonta woodiana.</title>
        <authorList>
            <person name="Chen X."/>
        </authorList>
    </citation>
    <scope>NUCLEOTIDE SEQUENCE [LARGE SCALE GENOMIC DNA]</scope>
    <source>
        <strain evidence="2">MN2024</strain>
        <tissue evidence="2">Gills</tissue>
    </source>
</reference>
<feature type="domain" description="Acyl-ACP thioesterase-like C-terminal" evidence="1">
    <location>
        <begin position="206"/>
        <end position="257"/>
    </location>
</feature>
<dbReference type="SUPFAM" id="SSF54637">
    <property type="entry name" value="Thioesterase/thiol ester dehydrase-isomerase"/>
    <property type="match status" value="2"/>
</dbReference>
<keyword evidence="3" id="KW-1185">Reference proteome</keyword>
<organism evidence="2 3">
    <name type="scientific">Sinanodonta woodiana</name>
    <name type="common">Chinese pond mussel</name>
    <name type="synonym">Anodonta woodiana</name>
    <dbReference type="NCBI Taxonomy" id="1069815"/>
    <lineage>
        <taxon>Eukaryota</taxon>
        <taxon>Metazoa</taxon>
        <taxon>Spiralia</taxon>
        <taxon>Lophotrochozoa</taxon>
        <taxon>Mollusca</taxon>
        <taxon>Bivalvia</taxon>
        <taxon>Autobranchia</taxon>
        <taxon>Heteroconchia</taxon>
        <taxon>Palaeoheterodonta</taxon>
        <taxon>Unionida</taxon>
        <taxon>Unionoidea</taxon>
        <taxon>Unionidae</taxon>
        <taxon>Unioninae</taxon>
        <taxon>Sinanodonta</taxon>
    </lineage>
</organism>
<dbReference type="PANTHER" id="PTHR34487">
    <property type="entry name" value="ACYL-ACP THIOESTERASE"/>
    <property type="match status" value="1"/>
</dbReference>
<evidence type="ECO:0000313" key="2">
    <source>
        <dbReference type="EMBL" id="KAL3836672.1"/>
    </source>
</evidence>
<evidence type="ECO:0000313" key="3">
    <source>
        <dbReference type="Proteomes" id="UP001634394"/>
    </source>
</evidence>
<dbReference type="AlphaFoldDB" id="A0ABD3TI13"/>
<dbReference type="Pfam" id="PF20791">
    <property type="entry name" value="Acyl-ACP_TE_C"/>
    <property type="match status" value="1"/>
</dbReference>
<dbReference type="EMBL" id="JBJQND010000018">
    <property type="protein sequence ID" value="KAL3836672.1"/>
    <property type="molecule type" value="Genomic_DNA"/>
</dbReference>
<evidence type="ECO:0000259" key="1">
    <source>
        <dbReference type="Pfam" id="PF20791"/>
    </source>
</evidence>
<comment type="caution">
    <text evidence="2">The sequence shown here is derived from an EMBL/GenBank/DDBJ whole genome shotgun (WGS) entry which is preliminary data.</text>
</comment>
<dbReference type="Gene3D" id="3.10.129.10">
    <property type="entry name" value="Hotdog Thioesterase"/>
    <property type="match status" value="1"/>
</dbReference>
<dbReference type="InterPro" id="IPR049427">
    <property type="entry name" value="Acyl-ACP_TE_C"/>
</dbReference>